<feature type="compositionally biased region" description="Low complexity" evidence="12">
    <location>
        <begin position="307"/>
        <end position="340"/>
    </location>
</feature>
<feature type="domain" description="Protein kinase" evidence="14">
    <location>
        <begin position="11"/>
        <end position="266"/>
    </location>
</feature>
<dbReference type="Gene3D" id="1.10.510.10">
    <property type="entry name" value="Transferase(Phosphotransferase) domain 1"/>
    <property type="match status" value="1"/>
</dbReference>
<evidence type="ECO:0000256" key="3">
    <source>
        <dbReference type="ARBA" id="ARBA00022527"/>
    </source>
</evidence>
<dbReference type="Pfam" id="PF06271">
    <property type="entry name" value="RDD"/>
    <property type="match status" value="1"/>
</dbReference>
<comment type="subcellular location">
    <subcellularLocation>
        <location evidence="1">Membrane</location>
        <topology evidence="1">Multi-pass membrane protein</topology>
    </subcellularLocation>
</comment>
<keyword evidence="4" id="KW-0808">Transferase</keyword>
<dbReference type="PROSITE" id="PS00107">
    <property type="entry name" value="PROTEIN_KINASE_ATP"/>
    <property type="match status" value="1"/>
</dbReference>
<dbReference type="PANTHER" id="PTHR43289">
    <property type="entry name" value="MITOGEN-ACTIVATED PROTEIN KINASE KINASE KINASE 20-RELATED"/>
    <property type="match status" value="1"/>
</dbReference>
<keyword evidence="10 13" id="KW-0472">Membrane</keyword>
<evidence type="ECO:0000256" key="6">
    <source>
        <dbReference type="ARBA" id="ARBA00022741"/>
    </source>
</evidence>
<dbReference type="Pfam" id="PF00069">
    <property type="entry name" value="Pkinase"/>
    <property type="match status" value="1"/>
</dbReference>
<dbReference type="SUPFAM" id="SSF56112">
    <property type="entry name" value="Protein kinase-like (PK-like)"/>
    <property type="match status" value="1"/>
</dbReference>
<dbReference type="InterPro" id="IPR011009">
    <property type="entry name" value="Kinase-like_dom_sf"/>
</dbReference>
<evidence type="ECO:0000256" key="1">
    <source>
        <dbReference type="ARBA" id="ARBA00004141"/>
    </source>
</evidence>
<dbReference type="CDD" id="cd14014">
    <property type="entry name" value="STKc_PknB_like"/>
    <property type="match status" value="1"/>
</dbReference>
<keyword evidence="5 13" id="KW-0812">Transmembrane</keyword>
<sequence length="533" mass="57697">MREGLVLSGRFELRRKIGQGGMGAVWEGLDQTLGRRVAIKTLAVSPTAEAARRLRAEAQIGASLSHPGITVVHDIGEYEQTLYVVMEYLEGHDLAHALKDGGLSRDRALSVARELLGALGAAHAQGVVHRDVKPANVMLLDKGGLKILDFGISRFADSTMTGSVIGTPGYMAPEQFSGSDVDARCDLYSFGVLLYELCTGRLPFDCQTLPEFVTAHLYREPEPPRTLRPELPEALNRLILDLLAKDRDARPSSAEEALARLEAVRFDAPGATFGGPLSAAPPVTPPPQAFTRPSAQAGTQPPANAGTQLPFSFQQPQPQAPQYPQHTQQPPLQQAPFAQSSPPPVLHTPQPFVQPGPPGLPTAPSAQGYGHVPMQHQPMAPAQPAYPQQPWAAGRPQVREPSYLRRAVAFGVDWGLAFFIVVIFVGVMTIGGDPEADLTDPQAAAMLIVWALIYLLYGAMEGVLGYSPGKGLLRLQVVDERTGRTLGAARGVARVFAQILNWWTCFIGYLWPLWDPKKQTFADKICTAKVLTR</sequence>
<dbReference type="PROSITE" id="PS50011">
    <property type="entry name" value="PROTEIN_KINASE_DOM"/>
    <property type="match status" value="1"/>
</dbReference>
<dbReference type="PROSITE" id="PS00108">
    <property type="entry name" value="PROTEIN_KINASE_ST"/>
    <property type="match status" value="1"/>
</dbReference>
<dbReference type="SMART" id="SM00220">
    <property type="entry name" value="S_TKc"/>
    <property type="match status" value="1"/>
</dbReference>
<keyword evidence="6 11" id="KW-0547">Nucleotide-binding</keyword>
<comment type="caution">
    <text evidence="15">The sequence shown here is derived from an EMBL/GenBank/DDBJ whole genome shotgun (WGS) entry which is preliminary data.</text>
</comment>
<gene>
    <name evidence="15" type="ORF">EDD29_8699</name>
</gene>
<dbReference type="RefSeq" id="WP_123669838.1">
    <property type="nucleotide sequence ID" value="NZ_RJKE01000001.1"/>
</dbReference>
<evidence type="ECO:0000259" key="14">
    <source>
        <dbReference type="PROSITE" id="PS50011"/>
    </source>
</evidence>
<dbReference type="Gene3D" id="3.30.200.20">
    <property type="entry name" value="Phosphorylase Kinase, domain 1"/>
    <property type="match status" value="1"/>
</dbReference>
<dbReference type="InterPro" id="IPR010432">
    <property type="entry name" value="RDD"/>
</dbReference>
<dbReference type="GO" id="GO:0016020">
    <property type="term" value="C:membrane"/>
    <property type="evidence" value="ECO:0007669"/>
    <property type="project" value="UniProtKB-SubCell"/>
</dbReference>
<accession>A0A3N1DBQ5</accession>
<dbReference type="EMBL" id="RJKE01000001">
    <property type="protein sequence ID" value="ROO90957.1"/>
    <property type="molecule type" value="Genomic_DNA"/>
</dbReference>
<dbReference type="FunFam" id="1.10.510.10:FF:000021">
    <property type="entry name" value="Serine/threonine protein kinase"/>
    <property type="match status" value="1"/>
</dbReference>
<name>A0A3N1DBQ5_9ACTN</name>
<evidence type="ECO:0000256" key="8">
    <source>
        <dbReference type="ARBA" id="ARBA00022840"/>
    </source>
</evidence>
<keyword evidence="16" id="KW-1185">Reference proteome</keyword>
<dbReference type="AlphaFoldDB" id="A0A3N1DBQ5"/>
<dbReference type="InterPro" id="IPR008271">
    <property type="entry name" value="Ser/Thr_kinase_AS"/>
</dbReference>
<feature type="compositionally biased region" description="Polar residues" evidence="12">
    <location>
        <begin position="294"/>
        <end position="306"/>
    </location>
</feature>
<dbReference type="InterPro" id="IPR017441">
    <property type="entry name" value="Protein_kinase_ATP_BS"/>
</dbReference>
<evidence type="ECO:0000256" key="9">
    <source>
        <dbReference type="ARBA" id="ARBA00022989"/>
    </source>
</evidence>
<organism evidence="15 16">
    <name type="scientific">Actinocorallia herbida</name>
    <dbReference type="NCBI Taxonomy" id="58109"/>
    <lineage>
        <taxon>Bacteria</taxon>
        <taxon>Bacillati</taxon>
        <taxon>Actinomycetota</taxon>
        <taxon>Actinomycetes</taxon>
        <taxon>Streptosporangiales</taxon>
        <taxon>Thermomonosporaceae</taxon>
        <taxon>Actinocorallia</taxon>
    </lineage>
</organism>
<evidence type="ECO:0000313" key="16">
    <source>
        <dbReference type="Proteomes" id="UP000272400"/>
    </source>
</evidence>
<evidence type="ECO:0000256" key="2">
    <source>
        <dbReference type="ARBA" id="ARBA00012513"/>
    </source>
</evidence>
<dbReference type="InterPro" id="IPR000719">
    <property type="entry name" value="Prot_kinase_dom"/>
</dbReference>
<keyword evidence="7 15" id="KW-0418">Kinase</keyword>
<evidence type="ECO:0000256" key="12">
    <source>
        <dbReference type="SAM" id="MobiDB-lite"/>
    </source>
</evidence>
<reference evidence="15 16" key="1">
    <citation type="submission" date="2018-11" db="EMBL/GenBank/DDBJ databases">
        <title>Sequencing the genomes of 1000 actinobacteria strains.</title>
        <authorList>
            <person name="Klenk H.-P."/>
        </authorList>
    </citation>
    <scope>NUCLEOTIDE SEQUENCE [LARGE SCALE GENOMIC DNA]</scope>
    <source>
        <strain evidence="15 16">DSM 44254</strain>
    </source>
</reference>
<dbReference type="GO" id="GO:0004674">
    <property type="term" value="F:protein serine/threonine kinase activity"/>
    <property type="evidence" value="ECO:0007669"/>
    <property type="project" value="UniProtKB-KW"/>
</dbReference>
<feature type="compositionally biased region" description="Pro residues" evidence="12">
    <location>
        <begin position="341"/>
        <end position="361"/>
    </location>
</feature>
<feature type="transmembrane region" description="Helical" evidence="13">
    <location>
        <begin position="407"/>
        <end position="431"/>
    </location>
</feature>
<dbReference type="PANTHER" id="PTHR43289:SF6">
    <property type="entry name" value="SERINE_THREONINE-PROTEIN KINASE NEKL-3"/>
    <property type="match status" value="1"/>
</dbReference>
<evidence type="ECO:0000256" key="4">
    <source>
        <dbReference type="ARBA" id="ARBA00022679"/>
    </source>
</evidence>
<evidence type="ECO:0000256" key="13">
    <source>
        <dbReference type="SAM" id="Phobius"/>
    </source>
</evidence>
<evidence type="ECO:0000256" key="5">
    <source>
        <dbReference type="ARBA" id="ARBA00022692"/>
    </source>
</evidence>
<dbReference type="EC" id="2.7.11.1" evidence="2"/>
<keyword evidence="8 11" id="KW-0067">ATP-binding</keyword>
<evidence type="ECO:0000256" key="10">
    <source>
        <dbReference type="ARBA" id="ARBA00023136"/>
    </source>
</evidence>
<proteinExistence type="predicted"/>
<keyword evidence="9 13" id="KW-1133">Transmembrane helix</keyword>
<dbReference type="GO" id="GO:0005524">
    <property type="term" value="F:ATP binding"/>
    <property type="evidence" value="ECO:0007669"/>
    <property type="project" value="UniProtKB-UniRule"/>
</dbReference>
<feature type="binding site" evidence="11">
    <location>
        <position position="40"/>
    </location>
    <ligand>
        <name>ATP</name>
        <dbReference type="ChEBI" id="CHEBI:30616"/>
    </ligand>
</feature>
<feature type="region of interest" description="Disordered" evidence="12">
    <location>
        <begin position="272"/>
        <end position="372"/>
    </location>
</feature>
<evidence type="ECO:0000256" key="11">
    <source>
        <dbReference type="PROSITE-ProRule" id="PRU10141"/>
    </source>
</evidence>
<feature type="transmembrane region" description="Helical" evidence="13">
    <location>
        <begin position="491"/>
        <end position="511"/>
    </location>
</feature>
<protein>
    <recommendedName>
        <fullName evidence="2">non-specific serine/threonine protein kinase</fullName>
        <ecNumber evidence="2">2.7.11.1</ecNumber>
    </recommendedName>
</protein>
<keyword evidence="3 15" id="KW-0723">Serine/threonine-protein kinase</keyword>
<evidence type="ECO:0000313" key="15">
    <source>
        <dbReference type="EMBL" id="ROO90957.1"/>
    </source>
</evidence>
<evidence type="ECO:0000256" key="7">
    <source>
        <dbReference type="ARBA" id="ARBA00022777"/>
    </source>
</evidence>
<feature type="transmembrane region" description="Helical" evidence="13">
    <location>
        <begin position="443"/>
        <end position="466"/>
    </location>
</feature>
<dbReference type="OrthoDB" id="9762169at2"/>
<dbReference type="Proteomes" id="UP000272400">
    <property type="component" value="Unassembled WGS sequence"/>
</dbReference>